<feature type="compositionally biased region" description="Basic and acidic residues" evidence="5">
    <location>
        <begin position="90"/>
        <end position="114"/>
    </location>
</feature>
<evidence type="ECO:0000313" key="7">
    <source>
        <dbReference type="Proteomes" id="UP000054558"/>
    </source>
</evidence>
<keyword evidence="2" id="KW-0378">Hydrolase</keyword>
<dbReference type="OMA" id="FDQWDNL"/>
<protein>
    <recommendedName>
        <fullName evidence="1">1-alkyl-2-acetylglycerophosphocholine esterase</fullName>
        <ecNumber evidence="1">3.1.1.47</ecNumber>
    </recommendedName>
</protein>
<dbReference type="PANTHER" id="PTHR10272">
    <property type="entry name" value="PLATELET-ACTIVATING FACTOR ACETYLHYDROLASE"/>
    <property type="match status" value="1"/>
</dbReference>
<dbReference type="GO" id="GO:0003847">
    <property type="term" value="F:1-alkyl-2-acetylglycerophosphocholine esterase activity"/>
    <property type="evidence" value="ECO:0000318"/>
    <property type="project" value="GO_Central"/>
</dbReference>
<accession>A0A1Y1HYI2</accession>
<proteinExistence type="predicted"/>
<evidence type="ECO:0000313" key="6">
    <source>
        <dbReference type="EMBL" id="GAQ82249.1"/>
    </source>
</evidence>
<feature type="region of interest" description="Disordered" evidence="5">
    <location>
        <begin position="39"/>
        <end position="132"/>
    </location>
</feature>
<evidence type="ECO:0000256" key="2">
    <source>
        <dbReference type="ARBA" id="ARBA00022801"/>
    </source>
</evidence>
<dbReference type="PANTHER" id="PTHR10272:SF0">
    <property type="entry name" value="PLATELET-ACTIVATING FACTOR ACETYLHYDROLASE"/>
    <property type="match status" value="1"/>
</dbReference>
<keyword evidence="3" id="KW-0442">Lipid degradation</keyword>
<evidence type="ECO:0000256" key="1">
    <source>
        <dbReference type="ARBA" id="ARBA00013201"/>
    </source>
</evidence>
<dbReference type="SUPFAM" id="SSF53474">
    <property type="entry name" value="alpha/beta-Hydrolases"/>
    <property type="match status" value="1"/>
</dbReference>
<reference evidence="6 7" key="1">
    <citation type="journal article" date="2014" name="Nat. Commun.">
        <title>Klebsormidium flaccidum genome reveals primary factors for plant terrestrial adaptation.</title>
        <authorList>
            <person name="Hori K."/>
            <person name="Maruyama F."/>
            <person name="Fujisawa T."/>
            <person name="Togashi T."/>
            <person name="Yamamoto N."/>
            <person name="Seo M."/>
            <person name="Sato S."/>
            <person name="Yamada T."/>
            <person name="Mori H."/>
            <person name="Tajima N."/>
            <person name="Moriyama T."/>
            <person name="Ikeuchi M."/>
            <person name="Watanabe M."/>
            <person name="Wada H."/>
            <person name="Kobayashi K."/>
            <person name="Saito M."/>
            <person name="Masuda T."/>
            <person name="Sasaki-Sekimoto Y."/>
            <person name="Mashiguchi K."/>
            <person name="Awai K."/>
            <person name="Shimojima M."/>
            <person name="Masuda S."/>
            <person name="Iwai M."/>
            <person name="Nobusawa T."/>
            <person name="Narise T."/>
            <person name="Kondo S."/>
            <person name="Saito H."/>
            <person name="Sato R."/>
            <person name="Murakawa M."/>
            <person name="Ihara Y."/>
            <person name="Oshima-Yamada Y."/>
            <person name="Ohtaka K."/>
            <person name="Satoh M."/>
            <person name="Sonobe K."/>
            <person name="Ishii M."/>
            <person name="Ohtani R."/>
            <person name="Kanamori-Sato M."/>
            <person name="Honoki R."/>
            <person name="Miyazaki D."/>
            <person name="Mochizuki H."/>
            <person name="Umetsu J."/>
            <person name="Higashi K."/>
            <person name="Shibata D."/>
            <person name="Kamiya Y."/>
            <person name="Sato N."/>
            <person name="Nakamura Y."/>
            <person name="Tabata S."/>
            <person name="Ida S."/>
            <person name="Kurokawa K."/>
            <person name="Ohta H."/>
        </authorList>
    </citation>
    <scope>NUCLEOTIDE SEQUENCE [LARGE SCALE GENOMIC DNA]</scope>
    <source>
        <strain evidence="6 7">NIES-2285</strain>
    </source>
</reference>
<dbReference type="AlphaFoldDB" id="A0A1Y1HYI2"/>
<dbReference type="GO" id="GO:0016042">
    <property type="term" value="P:lipid catabolic process"/>
    <property type="evidence" value="ECO:0007669"/>
    <property type="project" value="UniProtKB-KW"/>
</dbReference>
<dbReference type="STRING" id="105231.A0A1Y1HYI2"/>
<dbReference type="Gene3D" id="3.40.50.1820">
    <property type="entry name" value="alpha/beta hydrolase"/>
    <property type="match status" value="1"/>
</dbReference>
<organism evidence="6 7">
    <name type="scientific">Klebsormidium nitens</name>
    <name type="common">Green alga</name>
    <name type="synonym">Ulothrix nitens</name>
    <dbReference type="NCBI Taxonomy" id="105231"/>
    <lineage>
        <taxon>Eukaryota</taxon>
        <taxon>Viridiplantae</taxon>
        <taxon>Streptophyta</taxon>
        <taxon>Klebsormidiophyceae</taxon>
        <taxon>Klebsormidiales</taxon>
        <taxon>Klebsormidiaceae</taxon>
        <taxon>Klebsormidium</taxon>
    </lineage>
</organism>
<dbReference type="Pfam" id="PF03403">
    <property type="entry name" value="PAF-AH_p_II"/>
    <property type="match status" value="1"/>
</dbReference>
<dbReference type="EMBL" id="DF237054">
    <property type="protein sequence ID" value="GAQ82249.1"/>
    <property type="molecule type" value="Genomic_DNA"/>
</dbReference>
<sequence length="517" mass="56721">MGFPPLLGPYKVAFADFELRPGAKLPKREVPVESDYVFVPHEGDVGQEYVDIQEGGSDRSPSPDQDLEANADKGRSPVRTLLSQTSFEEDQMRHESESHQRSVRASEGKARPAGEKLASVPGEQKGPAEKGESIPPPLVRFWYPTQEKANGSWFLRRWLPGFMYALGFANVVLWQKTFVKRTLMYMAGAIFHLYAYGISLPAYAGLQPASEDKSAKGKFPVVIFSHGLFAMRTTYSAFCCDLASYGYVVISLEHRDGTASASRYAEVDAEGRITHKYQFLTHLGYGKDAMEVRHRQLLHRVAEVRATLDLATALDSGLVSLADNVAGTTTFDPAWFKGKLDLSRVSATGHSFGAATAVTTCGLDSRFKACVALDCWWEPFGEEEYRRAAGKAPVISVHSEAFEWANLRACRERFTAAKRKAGGAIELLTIRGTKHTNQSDFALVATGWLKLLGKQSDVDPVRVQGVSSRAGLQWIQSNEGIDDGGVVHRCKVVAEDSELLIHGERSEAAPAARAKGS</sequence>
<evidence type="ECO:0000256" key="5">
    <source>
        <dbReference type="SAM" id="MobiDB-lite"/>
    </source>
</evidence>
<evidence type="ECO:0000256" key="4">
    <source>
        <dbReference type="ARBA" id="ARBA00023098"/>
    </source>
</evidence>
<keyword evidence="4" id="KW-0443">Lipid metabolism</keyword>
<dbReference type="InterPro" id="IPR029058">
    <property type="entry name" value="AB_hydrolase_fold"/>
</dbReference>
<dbReference type="OrthoDB" id="1906951at2759"/>
<keyword evidence="7" id="KW-1185">Reference proteome</keyword>
<dbReference type="EC" id="3.1.1.47" evidence="1"/>
<dbReference type="Proteomes" id="UP000054558">
    <property type="component" value="Unassembled WGS sequence"/>
</dbReference>
<evidence type="ECO:0000256" key="3">
    <source>
        <dbReference type="ARBA" id="ARBA00022963"/>
    </source>
</evidence>
<gene>
    <name evidence="6" type="ORF">KFL_001050130</name>
</gene>
<name>A0A1Y1HYI2_KLENI</name>